<organism evidence="2 3">
    <name type="scientific">Rhodococcus opacus RKJ300 = JCM 13270</name>
    <dbReference type="NCBI Taxonomy" id="1165867"/>
    <lineage>
        <taxon>Bacteria</taxon>
        <taxon>Bacillati</taxon>
        <taxon>Actinomycetota</taxon>
        <taxon>Actinomycetes</taxon>
        <taxon>Mycobacteriales</taxon>
        <taxon>Nocardiaceae</taxon>
        <taxon>Rhodococcus</taxon>
    </lineage>
</organism>
<protein>
    <submittedName>
        <fullName evidence="2">Putative gamma-carboxymuconolactone decarboxylase subunit</fullName>
    </submittedName>
</protein>
<dbReference type="SUPFAM" id="SSF69118">
    <property type="entry name" value="AhpD-like"/>
    <property type="match status" value="1"/>
</dbReference>
<reference evidence="2 3" key="1">
    <citation type="journal article" date="2012" name="J. Bacteriol.">
        <title>Draft genome sequence of the nitrophenol-degrading actinomycete Rhodococcus imtechensis RKJ300.</title>
        <authorList>
            <person name="Vikram S."/>
            <person name="Kumar S."/>
            <person name="Subramanian S."/>
            <person name="Raghava G.P."/>
        </authorList>
    </citation>
    <scope>NUCLEOTIDE SEQUENCE [LARGE SCALE GENOMIC DNA]</scope>
    <source>
        <strain evidence="2 3">RKJ300</strain>
    </source>
</reference>
<accession>I0WII2</accession>
<dbReference type="Gene3D" id="1.20.1290.10">
    <property type="entry name" value="AhpD-like"/>
    <property type="match status" value="1"/>
</dbReference>
<evidence type="ECO:0000259" key="1">
    <source>
        <dbReference type="Pfam" id="PF02627"/>
    </source>
</evidence>
<comment type="caution">
    <text evidence="2">The sequence shown here is derived from an EMBL/GenBank/DDBJ whole genome shotgun (WGS) entry which is preliminary data.</text>
</comment>
<dbReference type="Proteomes" id="UP000006447">
    <property type="component" value="Unassembled WGS sequence"/>
</dbReference>
<dbReference type="GO" id="GO:0051920">
    <property type="term" value="F:peroxiredoxin activity"/>
    <property type="evidence" value="ECO:0007669"/>
    <property type="project" value="InterPro"/>
</dbReference>
<name>I0WII2_RHOOP</name>
<proteinExistence type="predicted"/>
<evidence type="ECO:0000313" key="2">
    <source>
        <dbReference type="EMBL" id="EID76198.1"/>
    </source>
</evidence>
<gene>
    <name evidence="2" type="ORF">W59_27181</name>
</gene>
<dbReference type="PATRIC" id="fig|1165867.3.peg.5560"/>
<dbReference type="InterPro" id="IPR029032">
    <property type="entry name" value="AhpD-like"/>
</dbReference>
<dbReference type="Pfam" id="PF02627">
    <property type="entry name" value="CMD"/>
    <property type="match status" value="1"/>
</dbReference>
<dbReference type="RefSeq" id="WP_007299858.1">
    <property type="nucleotide sequence ID" value="NZ_AJJH01000146.1"/>
</dbReference>
<dbReference type="InterPro" id="IPR003779">
    <property type="entry name" value="CMD-like"/>
</dbReference>
<dbReference type="EMBL" id="AJJH01000146">
    <property type="protein sequence ID" value="EID76198.1"/>
    <property type="molecule type" value="Genomic_DNA"/>
</dbReference>
<feature type="domain" description="Carboxymuconolactone decarboxylase-like" evidence="1">
    <location>
        <begin position="1"/>
        <end position="52"/>
    </location>
</feature>
<evidence type="ECO:0000313" key="3">
    <source>
        <dbReference type="Proteomes" id="UP000006447"/>
    </source>
</evidence>
<dbReference type="AlphaFoldDB" id="I0WII2"/>
<sequence length="62" mass="6801">MIYIAISCLVTHLYVPGVQIHTRAALDAGASVEEILSAIEIATFTGADPYFETMTRIPELFE</sequence>